<evidence type="ECO:0000256" key="4">
    <source>
        <dbReference type="ARBA" id="ARBA00022989"/>
    </source>
</evidence>
<keyword evidence="5 6" id="KW-0472">Membrane</keyword>
<reference evidence="9 10" key="2">
    <citation type="submission" date="2017-07" db="EMBL/GenBank/DDBJ databases">
        <title>Candidatus Dactylopiibacterium carminicum, a nitrogen-fixing symbiont of the cochineal insect Dactylopius coccus and Dactylopius opuntiae (Hemiptera: Coccoidea: Dactylopiidae).</title>
        <authorList>
            <person name="Vera A."/>
        </authorList>
    </citation>
    <scope>NUCLEOTIDE SEQUENCE [LARGE SCALE GENOMIC DNA]</scope>
    <source>
        <strain evidence="9 10">NFDCM</strain>
    </source>
</reference>
<evidence type="ECO:0000256" key="6">
    <source>
        <dbReference type="SAM" id="Phobius"/>
    </source>
</evidence>
<dbReference type="PANTHER" id="PTHR42920:SF5">
    <property type="entry name" value="EAMA DOMAIN-CONTAINING PROTEIN"/>
    <property type="match status" value="1"/>
</dbReference>
<dbReference type="Proteomes" id="UP000216107">
    <property type="component" value="Unassembled WGS sequence"/>
</dbReference>
<evidence type="ECO:0000313" key="9">
    <source>
        <dbReference type="EMBL" id="PAS95311.1"/>
    </source>
</evidence>
<dbReference type="EMBL" id="MDUX01000001">
    <property type="protein sequence ID" value="KAF7600812.1"/>
    <property type="molecule type" value="Genomic_DNA"/>
</dbReference>
<dbReference type="SUPFAM" id="SSF103481">
    <property type="entry name" value="Multidrug resistance efflux transporter EmrE"/>
    <property type="match status" value="2"/>
</dbReference>
<dbReference type="PANTHER" id="PTHR42920">
    <property type="entry name" value="OS03G0707200 PROTEIN-RELATED"/>
    <property type="match status" value="1"/>
</dbReference>
<keyword evidence="4 6" id="KW-1133">Transmembrane helix</keyword>
<reference evidence="8 11" key="1">
    <citation type="submission" date="2016-08" db="EMBL/GenBank/DDBJ databases">
        <title>Candidatus Dactylopiibacterium carminicum genome sequence.</title>
        <authorList>
            <person name="Ramirez-Puebla S.T."/>
            <person name="Ormeno-Orrillo E."/>
            <person name="Vera-Ponce De Leon A."/>
            <person name="Luis L."/>
            <person name="Sanchez-Flores A."/>
            <person name="Monica R."/>
            <person name="Martinez-Romero E."/>
        </authorList>
    </citation>
    <scope>NUCLEOTIDE SEQUENCE [LARGE SCALE GENOMIC DNA]</scope>
    <source>
        <strain evidence="8">END1</strain>
    </source>
</reference>
<feature type="transmembrane region" description="Helical" evidence="6">
    <location>
        <begin position="134"/>
        <end position="151"/>
    </location>
</feature>
<evidence type="ECO:0000259" key="7">
    <source>
        <dbReference type="Pfam" id="PF00892"/>
    </source>
</evidence>
<feature type="transmembrane region" description="Helical" evidence="6">
    <location>
        <begin position="277"/>
        <end position="294"/>
    </location>
</feature>
<evidence type="ECO:0000256" key="2">
    <source>
        <dbReference type="ARBA" id="ARBA00022475"/>
    </source>
</evidence>
<keyword evidence="3 6" id="KW-0812">Transmembrane</keyword>
<dbReference type="GO" id="GO:0005886">
    <property type="term" value="C:plasma membrane"/>
    <property type="evidence" value="ECO:0007669"/>
    <property type="project" value="UniProtKB-SubCell"/>
</dbReference>
<keyword evidence="2" id="KW-1003">Cell membrane</keyword>
<organism evidence="9 10">
    <name type="scientific">Candidatus Dactylopiibacterium carminicum</name>
    <dbReference type="NCBI Taxonomy" id="857335"/>
    <lineage>
        <taxon>Bacteria</taxon>
        <taxon>Pseudomonadati</taxon>
        <taxon>Pseudomonadota</taxon>
        <taxon>Betaproteobacteria</taxon>
        <taxon>Rhodocyclales</taxon>
        <taxon>Rhodocyclaceae</taxon>
        <taxon>Candidatus Dactylopiibacterium</taxon>
    </lineage>
</organism>
<feature type="transmembrane region" description="Helical" evidence="6">
    <location>
        <begin position="157"/>
        <end position="176"/>
    </location>
</feature>
<feature type="transmembrane region" description="Helical" evidence="6">
    <location>
        <begin position="76"/>
        <end position="96"/>
    </location>
</feature>
<feature type="transmembrane region" description="Helical" evidence="6">
    <location>
        <begin position="219"/>
        <end position="240"/>
    </location>
</feature>
<name>A0A272EYX7_9RHOO</name>
<comment type="caution">
    <text evidence="9">The sequence shown here is derived from an EMBL/GenBank/DDBJ whole genome shotgun (WGS) entry which is preliminary data.</text>
</comment>
<feature type="domain" description="EamA" evidence="7">
    <location>
        <begin position="10"/>
        <end position="146"/>
    </location>
</feature>
<dbReference type="EMBL" id="NMRN01000001">
    <property type="protein sequence ID" value="PAS95311.1"/>
    <property type="molecule type" value="Genomic_DNA"/>
</dbReference>
<dbReference type="InterPro" id="IPR000620">
    <property type="entry name" value="EamA_dom"/>
</dbReference>
<evidence type="ECO:0000313" key="10">
    <source>
        <dbReference type="Proteomes" id="UP000216107"/>
    </source>
</evidence>
<evidence type="ECO:0000313" key="8">
    <source>
        <dbReference type="EMBL" id="KAF7600812.1"/>
    </source>
</evidence>
<dbReference type="InterPro" id="IPR037185">
    <property type="entry name" value="EmrE-like"/>
</dbReference>
<dbReference type="OrthoDB" id="9813617at2"/>
<feature type="transmembrane region" description="Helical" evidence="6">
    <location>
        <begin position="188"/>
        <end position="207"/>
    </location>
</feature>
<dbReference type="InterPro" id="IPR051258">
    <property type="entry name" value="Diverse_Substrate_Transporter"/>
</dbReference>
<evidence type="ECO:0000256" key="1">
    <source>
        <dbReference type="ARBA" id="ARBA00004651"/>
    </source>
</evidence>
<evidence type="ECO:0000256" key="5">
    <source>
        <dbReference type="ARBA" id="ARBA00023136"/>
    </source>
</evidence>
<proteinExistence type="predicted"/>
<feature type="transmembrane region" description="Helical" evidence="6">
    <location>
        <begin position="108"/>
        <end position="127"/>
    </location>
</feature>
<evidence type="ECO:0000256" key="3">
    <source>
        <dbReference type="ARBA" id="ARBA00022692"/>
    </source>
</evidence>
<dbReference type="Proteomes" id="UP000623509">
    <property type="component" value="Unassembled WGS sequence"/>
</dbReference>
<keyword evidence="11" id="KW-1185">Reference proteome</keyword>
<protein>
    <submittedName>
        <fullName evidence="9">EamA family transporter</fullName>
    </submittedName>
    <submittedName>
        <fullName evidence="8">EamA/RhaT family transporter</fullName>
    </submittedName>
</protein>
<gene>
    <name evidence="8" type="ORF">BGI27_00210</name>
    <name evidence="9" type="ORF">CGU29_00245</name>
</gene>
<dbReference type="Pfam" id="PF00892">
    <property type="entry name" value="EamA"/>
    <property type="match status" value="2"/>
</dbReference>
<sequence length="318" mass="34166">MQESPAQFRLGITLAILAATGFAAKAIFVKLAYRHGVDAISLLTLRLGYTLPILGIVWLLRGGERGAPLTWRDRGWLILLGLLGYYLSSLFDFLGLQTVSASLERMILYLYPTLTVLFSALLTRTAISRRIWQALPLTYAGIALVMLPEFQAMQADLAGVLLIVASTVCYALYLTWSPAVITRVGAMRFTELALSVSALAMLLHFALTRPISGLAAQPLAVHGWSVLMALLSTVLPIYALAAAMRRIGAGRAAVVGSFGPLLTIMMSMGVLDEHFAPLQWSGVMLVFLGVWLVSRAPRPGVQPLVSPASQGGKASKAG</sequence>
<evidence type="ECO:0000313" key="11">
    <source>
        <dbReference type="Proteomes" id="UP000623509"/>
    </source>
</evidence>
<dbReference type="AlphaFoldDB" id="A0A272EYX7"/>
<dbReference type="Gene3D" id="1.10.3730.20">
    <property type="match status" value="1"/>
</dbReference>
<dbReference type="RefSeq" id="WP_095522921.1">
    <property type="nucleotide sequence ID" value="NZ_MDUX01000001.1"/>
</dbReference>
<feature type="transmembrane region" description="Helical" evidence="6">
    <location>
        <begin position="252"/>
        <end position="271"/>
    </location>
</feature>
<accession>A0A272EYX7</accession>
<comment type="subcellular location">
    <subcellularLocation>
        <location evidence="1">Cell membrane</location>
        <topology evidence="1">Multi-pass membrane protein</topology>
    </subcellularLocation>
</comment>
<feature type="domain" description="EamA" evidence="7">
    <location>
        <begin position="158"/>
        <end position="294"/>
    </location>
</feature>
<feature type="transmembrane region" description="Helical" evidence="6">
    <location>
        <begin position="39"/>
        <end position="60"/>
    </location>
</feature>